<reference evidence="1" key="1">
    <citation type="submission" date="2020-03" db="EMBL/GenBank/DDBJ databases">
        <authorList>
            <person name="Weist P."/>
        </authorList>
    </citation>
    <scope>NUCLEOTIDE SEQUENCE</scope>
</reference>
<dbReference type="AlphaFoldDB" id="A0A9N7V9K0"/>
<protein>
    <submittedName>
        <fullName evidence="1">Uncharacterized protein</fullName>
    </submittedName>
</protein>
<gene>
    <name evidence="1" type="ORF">PLEPLA_LOCUS33012</name>
</gene>
<proteinExistence type="predicted"/>
<keyword evidence="2" id="KW-1185">Reference proteome</keyword>
<dbReference type="Proteomes" id="UP001153269">
    <property type="component" value="Unassembled WGS sequence"/>
</dbReference>
<evidence type="ECO:0000313" key="1">
    <source>
        <dbReference type="EMBL" id="CAB1445281.1"/>
    </source>
</evidence>
<name>A0A9N7V9K0_PLEPL</name>
<dbReference type="EMBL" id="CADEAL010003612">
    <property type="protein sequence ID" value="CAB1445281.1"/>
    <property type="molecule type" value="Genomic_DNA"/>
</dbReference>
<sequence>MHQNMCEGILSIRRTSLQLLFDSTSVDLYNVLEAELEAERCHFPPDALKPFFAAALTPAAHNDPGSRDEPASGVAGERAPGLAAVQGCCSGGLRDGRVVARELSPLQIAGPHVTLIQFDRGKMFAVEMPSTPVSPVD</sequence>
<accession>A0A9N7V9K0</accession>
<evidence type="ECO:0000313" key="2">
    <source>
        <dbReference type="Proteomes" id="UP001153269"/>
    </source>
</evidence>
<comment type="caution">
    <text evidence="1">The sequence shown here is derived from an EMBL/GenBank/DDBJ whole genome shotgun (WGS) entry which is preliminary data.</text>
</comment>
<organism evidence="1 2">
    <name type="scientific">Pleuronectes platessa</name>
    <name type="common">European plaice</name>
    <dbReference type="NCBI Taxonomy" id="8262"/>
    <lineage>
        <taxon>Eukaryota</taxon>
        <taxon>Metazoa</taxon>
        <taxon>Chordata</taxon>
        <taxon>Craniata</taxon>
        <taxon>Vertebrata</taxon>
        <taxon>Euteleostomi</taxon>
        <taxon>Actinopterygii</taxon>
        <taxon>Neopterygii</taxon>
        <taxon>Teleostei</taxon>
        <taxon>Neoteleostei</taxon>
        <taxon>Acanthomorphata</taxon>
        <taxon>Carangaria</taxon>
        <taxon>Pleuronectiformes</taxon>
        <taxon>Pleuronectoidei</taxon>
        <taxon>Pleuronectidae</taxon>
        <taxon>Pleuronectes</taxon>
    </lineage>
</organism>